<dbReference type="KEGG" id="rher:EHE19_012655"/>
<gene>
    <name evidence="5" type="ORF">EHE19_012655</name>
</gene>
<evidence type="ECO:0000256" key="3">
    <source>
        <dbReference type="ARBA" id="ARBA00023002"/>
    </source>
</evidence>
<dbReference type="PANTHER" id="PTHR23026:SF90">
    <property type="entry name" value="IODOTYROSINE DEIODINASE 1"/>
    <property type="match status" value="1"/>
</dbReference>
<dbReference type="InterPro" id="IPR029479">
    <property type="entry name" value="Nitroreductase"/>
</dbReference>
<evidence type="ECO:0000313" key="6">
    <source>
        <dbReference type="Proteomes" id="UP000306409"/>
    </source>
</evidence>
<dbReference type="GO" id="GO:0016491">
    <property type="term" value="F:oxidoreductase activity"/>
    <property type="evidence" value="ECO:0007669"/>
    <property type="project" value="UniProtKB-KW"/>
</dbReference>
<accession>A0A4U7JG80</accession>
<protein>
    <submittedName>
        <fullName evidence="5">Nitroreductase family protein</fullName>
    </submittedName>
</protein>
<evidence type="ECO:0000259" key="4">
    <source>
        <dbReference type="Pfam" id="PF00881"/>
    </source>
</evidence>
<dbReference type="AlphaFoldDB" id="A0A4U7JG80"/>
<dbReference type="InterPro" id="IPR000415">
    <property type="entry name" value="Nitroreductase-like"/>
</dbReference>
<dbReference type="PANTHER" id="PTHR23026">
    <property type="entry name" value="NADPH NITROREDUCTASE"/>
    <property type="match status" value="1"/>
</dbReference>
<proteinExistence type="predicted"/>
<evidence type="ECO:0000256" key="1">
    <source>
        <dbReference type="ARBA" id="ARBA00022630"/>
    </source>
</evidence>
<dbReference type="RefSeq" id="WP_137697870.1">
    <property type="nucleotide sequence ID" value="NZ_CP061336.1"/>
</dbReference>
<evidence type="ECO:0000313" key="5">
    <source>
        <dbReference type="EMBL" id="QNU65759.1"/>
    </source>
</evidence>
<dbReference type="Proteomes" id="UP000306409">
    <property type="component" value="Chromosome"/>
</dbReference>
<dbReference type="InterPro" id="IPR050627">
    <property type="entry name" value="Nitroreductase/BluB"/>
</dbReference>
<dbReference type="EMBL" id="CP061336">
    <property type="protein sequence ID" value="QNU65759.1"/>
    <property type="molecule type" value="Genomic_DNA"/>
</dbReference>
<keyword evidence="2" id="KW-0288">FMN</keyword>
<keyword evidence="1" id="KW-0285">Flavoprotein</keyword>
<dbReference type="PROSITE" id="PS51257">
    <property type="entry name" value="PROKAR_LIPOPROTEIN"/>
    <property type="match status" value="1"/>
</dbReference>
<dbReference type="Pfam" id="PF00881">
    <property type="entry name" value="Nitroreductase"/>
    <property type="match status" value="1"/>
</dbReference>
<keyword evidence="3" id="KW-0560">Oxidoreductase</keyword>
<organism evidence="5 6">
    <name type="scientific">Ruminiclostridium herbifermentans</name>
    <dbReference type="NCBI Taxonomy" id="2488810"/>
    <lineage>
        <taxon>Bacteria</taxon>
        <taxon>Bacillati</taxon>
        <taxon>Bacillota</taxon>
        <taxon>Clostridia</taxon>
        <taxon>Eubacteriales</taxon>
        <taxon>Oscillospiraceae</taxon>
        <taxon>Ruminiclostridium</taxon>
    </lineage>
</organism>
<evidence type="ECO:0000256" key="2">
    <source>
        <dbReference type="ARBA" id="ARBA00022643"/>
    </source>
</evidence>
<dbReference type="SUPFAM" id="SSF55469">
    <property type="entry name" value="FMN-dependent nitroreductase-like"/>
    <property type="match status" value="1"/>
</dbReference>
<feature type="domain" description="Nitroreductase" evidence="4">
    <location>
        <begin position="50"/>
        <end position="230"/>
    </location>
</feature>
<name>A0A4U7JG80_9FIRM</name>
<dbReference type="Gene3D" id="3.40.109.10">
    <property type="entry name" value="NADH Oxidase"/>
    <property type="match status" value="1"/>
</dbReference>
<sequence>MKKLSILTCSIFFLVMLSACGQSVTTNQVSSQTAQKAYSAAAELLTSVKTTQAFSEEQIPSEDVEAILKAGINAPSAMNTQPWHFSVVTDKDVLEKISGDMSGGMPGGAPPKGAVPPKDASKPQGTPPQGEADKVPSNPPPGTGMPKSGVKKAGIADAPLVIIISCKEGSQFDAGLACQNMAAEAQLLEYGSKILTSPTIALNSSKQAEYKKLLGTPDDHTFVAALLVGKASSSDDKVDSVSSASVRNSFSDMVTYVKP</sequence>
<dbReference type="OrthoDB" id="9783470at2"/>
<keyword evidence="6" id="KW-1185">Reference proteome</keyword>
<dbReference type="CDD" id="cd02062">
    <property type="entry name" value="Nitro_FMN_reductase"/>
    <property type="match status" value="1"/>
</dbReference>
<reference evidence="5 6" key="1">
    <citation type="submission" date="2020-09" db="EMBL/GenBank/DDBJ databases">
        <title>Characterization and genome sequencing of Ruminiclostridium sp. nov. MA18.</title>
        <authorList>
            <person name="Rettenmaier R."/>
            <person name="Kowollik M.-L."/>
            <person name="Liebl W."/>
            <person name="Zverlov V."/>
        </authorList>
    </citation>
    <scope>NUCLEOTIDE SEQUENCE [LARGE SCALE GENOMIC DNA]</scope>
    <source>
        <strain evidence="5 6">MA18</strain>
    </source>
</reference>